<evidence type="ECO:0000256" key="5">
    <source>
        <dbReference type="ARBA" id="ARBA00022801"/>
    </source>
</evidence>
<keyword evidence="5 13" id="KW-0378">Hydrolase</keyword>
<feature type="domain" description="Chitin-binding type-1" evidence="11">
    <location>
        <begin position="70"/>
        <end position="116"/>
    </location>
</feature>
<evidence type="ECO:0000256" key="3">
    <source>
        <dbReference type="ARBA" id="ARBA00022723"/>
    </source>
</evidence>
<dbReference type="GO" id="GO:0008061">
    <property type="term" value="F:chitin binding"/>
    <property type="evidence" value="ECO:0007669"/>
    <property type="project" value="UniProtKB-UniRule"/>
</dbReference>
<sequence length="421" mass="45603">MRLSEIFAASLVAPLVAAHSNIPGAPKIFGLSQHDFGKLKSRNILGGHNTPHVTRPRQGPQLNARQGGVDGRCGPDHGCASCAESYCCSPSGWCGQGADYCAAPDCLFNYGPACDANKLPTGGSTRNVVRTKLGDQPYGGAGIYSCEKAGTIALTYDDGPYVYTNDLMDMLKAYNAKATFFVTGININKGAIDDASQPWPAVIQRMIAEQHQVASHTWSHQDLSAITKEQRYDQMIRNEMAFTNIIGKFPTYMRPPYSSCTDACQQDLADLGYVVSYFSLDTNDYNNLTPEKIQDSKDIVKNVLDPSNVQTDKFQTIAHDIHELTVHNLTAYMLDEIVKKGYKMVTLGECLGEPEANWYRTPTNRVATTSVFTAPPTCLPIGSVFVTPTLSGPIATPTAVTRDGSCGLASGFTCLGKNPQM</sequence>
<feature type="region of interest" description="Disordered" evidence="9">
    <location>
        <begin position="45"/>
        <end position="67"/>
    </location>
</feature>
<feature type="disulfide bond" evidence="8">
    <location>
        <begin position="87"/>
        <end position="101"/>
    </location>
</feature>
<feature type="signal peptide" evidence="10">
    <location>
        <begin position="1"/>
        <end position="18"/>
    </location>
</feature>
<organism evidence="13 14">
    <name type="scientific">Clathrospora elynae</name>
    <dbReference type="NCBI Taxonomy" id="706981"/>
    <lineage>
        <taxon>Eukaryota</taxon>
        <taxon>Fungi</taxon>
        <taxon>Dikarya</taxon>
        <taxon>Ascomycota</taxon>
        <taxon>Pezizomycotina</taxon>
        <taxon>Dothideomycetes</taxon>
        <taxon>Pleosporomycetidae</taxon>
        <taxon>Pleosporales</taxon>
        <taxon>Diademaceae</taxon>
        <taxon>Clathrospora</taxon>
    </lineage>
</organism>
<comment type="cofactor">
    <cofactor evidence="1">
        <name>Co(2+)</name>
        <dbReference type="ChEBI" id="CHEBI:48828"/>
    </cofactor>
</comment>
<evidence type="ECO:0000256" key="2">
    <source>
        <dbReference type="ARBA" id="ARBA00022669"/>
    </source>
</evidence>
<dbReference type="PROSITE" id="PS00026">
    <property type="entry name" value="CHIT_BIND_I_1"/>
    <property type="match status" value="1"/>
</dbReference>
<dbReference type="PANTHER" id="PTHR46471">
    <property type="entry name" value="CHITIN DEACETYLASE"/>
    <property type="match status" value="1"/>
</dbReference>
<dbReference type="GO" id="GO:0046872">
    <property type="term" value="F:metal ion binding"/>
    <property type="evidence" value="ECO:0007669"/>
    <property type="project" value="UniProtKB-KW"/>
</dbReference>
<evidence type="ECO:0000256" key="8">
    <source>
        <dbReference type="PROSITE-ProRule" id="PRU00261"/>
    </source>
</evidence>
<feature type="disulfide bond" evidence="8">
    <location>
        <begin position="82"/>
        <end position="94"/>
    </location>
</feature>
<dbReference type="EMBL" id="ML976013">
    <property type="protein sequence ID" value="KAF1944874.1"/>
    <property type="molecule type" value="Genomic_DNA"/>
</dbReference>
<dbReference type="GO" id="GO:0016810">
    <property type="term" value="F:hydrolase activity, acting on carbon-nitrogen (but not peptide) bonds"/>
    <property type="evidence" value="ECO:0007669"/>
    <property type="project" value="InterPro"/>
</dbReference>
<keyword evidence="2 8" id="KW-0147">Chitin-binding</keyword>
<dbReference type="AlphaFoldDB" id="A0A6A5SYT0"/>
<dbReference type="InterPro" id="IPR002509">
    <property type="entry name" value="NODB_dom"/>
</dbReference>
<protein>
    <submittedName>
        <fullName evidence="13">Glycoside hydrolase/deacetylase</fullName>
    </submittedName>
</protein>
<evidence type="ECO:0000313" key="14">
    <source>
        <dbReference type="Proteomes" id="UP000800038"/>
    </source>
</evidence>
<evidence type="ECO:0000259" key="11">
    <source>
        <dbReference type="PROSITE" id="PS50941"/>
    </source>
</evidence>
<dbReference type="PROSITE" id="PS51677">
    <property type="entry name" value="NODB"/>
    <property type="match status" value="1"/>
</dbReference>
<dbReference type="Gene3D" id="3.20.20.370">
    <property type="entry name" value="Glycoside hydrolase/deacetylase"/>
    <property type="match status" value="1"/>
</dbReference>
<dbReference type="OrthoDB" id="407355at2759"/>
<evidence type="ECO:0000313" key="13">
    <source>
        <dbReference type="EMBL" id="KAF1944874.1"/>
    </source>
</evidence>
<evidence type="ECO:0000256" key="7">
    <source>
        <dbReference type="ARBA" id="ARBA00023285"/>
    </source>
</evidence>
<dbReference type="GO" id="GO:0005975">
    <property type="term" value="P:carbohydrate metabolic process"/>
    <property type="evidence" value="ECO:0007669"/>
    <property type="project" value="InterPro"/>
</dbReference>
<keyword evidence="7" id="KW-0170">Cobalt</keyword>
<evidence type="ECO:0000256" key="9">
    <source>
        <dbReference type="SAM" id="MobiDB-lite"/>
    </source>
</evidence>
<evidence type="ECO:0000259" key="12">
    <source>
        <dbReference type="PROSITE" id="PS51677"/>
    </source>
</evidence>
<feature type="domain" description="NodB homology" evidence="12">
    <location>
        <begin position="150"/>
        <end position="345"/>
    </location>
</feature>
<name>A0A6A5SYT0_9PLEO</name>
<dbReference type="PANTHER" id="PTHR46471:SF8">
    <property type="entry name" value="CHITIN DEACETYLASE"/>
    <property type="match status" value="1"/>
</dbReference>
<feature type="disulfide bond" evidence="8">
    <location>
        <begin position="73"/>
        <end position="88"/>
    </location>
</feature>
<dbReference type="InterPro" id="IPR036861">
    <property type="entry name" value="Endochitinase-like_sf"/>
</dbReference>
<dbReference type="Proteomes" id="UP000800038">
    <property type="component" value="Unassembled WGS sequence"/>
</dbReference>
<dbReference type="SUPFAM" id="SSF88713">
    <property type="entry name" value="Glycoside hydrolase/deacetylase"/>
    <property type="match status" value="1"/>
</dbReference>
<comment type="caution">
    <text evidence="8">Lacks conserved residue(s) required for the propagation of feature annotation.</text>
</comment>
<proteinExistence type="predicted"/>
<feature type="chain" id="PRO_5025349190" evidence="10">
    <location>
        <begin position="19"/>
        <end position="421"/>
    </location>
</feature>
<dbReference type="PROSITE" id="PS50941">
    <property type="entry name" value="CHIT_BIND_I_2"/>
    <property type="match status" value="1"/>
</dbReference>
<accession>A0A6A5SYT0</accession>
<evidence type="ECO:0000256" key="1">
    <source>
        <dbReference type="ARBA" id="ARBA00001941"/>
    </source>
</evidence>
<evidence type="ECO:0000256" key="4">
    <source>
        <dbReference type="ARBA" id="ARBA00022729"/>
    </source>
</evidence>
<evidence type="ECO:0000256" key="6">
    <source>
        <dbReference type="ARBA" id="ARBA00023277"/>
    </source>
</evidence>
<reference evidence="13" key="1">
    <citation type="journal article" date="2020" name="Stud. Mycol.">
        <title>101 Dothideomycetes genomes: a test case for predicting lifestyles and emergence of pathogens.</title>
        <authorList>
            <person name="Haridas S."/>
            <person name="Albert R."/>
            <person name="Binder M."/>
            <person name="Bloem J."/>
            <person name="Labutti K."/>
            <person name="Salamov A."/>
            <person name="Andreopoulos B."/>
            <person name="Baker S."/>
            <person name="Barry K."/>
            <person name="Bills G."/>
            <person name="Bluhm B."/>
            <person name="Cannon C."/>
            <person name="Castanera R."/>
            <person name="Culley D."/>
            <person name="Daum C."/>
            <person name="Ezra D."/>
            <person name="Gonzalez J."/>
            <person name="Henrissat B."/>
            <person name="Kuo A."/>
            <person name="Liang C."/>
            <person name="Lipzen A."/>
            <person name="Lutzoni F."/>
            <person name="Magnuson J."/>
            <person name="Mondo S."/>
            <person name="Nolan M."/>
            <person name="Ohm R."/>
            <person name="Pangilinan J."/>
            <person name="Park H.-J."/>
            <person name="Ramirez L."/>
            <person name="Alfaro M."/>
            <person name="Sun H."/>
            <person name="Tritt A."/>
            <person name="Yoshinaga Y."/>
            <person name="Zwiers L.-H."/>
            <person name="Turgeon B."/>
            <person name="Goodwin S."/>
            <person name="Spatafora J."/>
            <person name="Crous P."/>
            <person name="Grigoriev I."/>
        </authorList>
    </citation>
    <scope>NUCLEOTIDE SEQUENCE</scope>
    <source>
        <strain evidence="13">CBS 161.51</strain>
    </source>
</reference>
<dbReference type="Gene3D" id="3.30.60.10">
    <property type="entry name" value="Endochitinase-like"/>
    <property type="match status" value="1"/>
</dbReference>
<keyword evidence="14" id="KW-1185">Reference proteome</keyword>
<dbReference type="InterPro" id="IPR018371">
    <property type="entry name" value="Chitin-binding_1_CS"/>
</dbReference>
<dbReference type="InterPro" id="IPR001002">
    <property type="entry name" value="Chitin-bd_1"/>
</dbReference>
<dbReference type="CDD" id="cd10951">
    <property type="entry name" value="CE4_ClCDA_like"/>
    <property type="match status" value="1"/>
</dbReference>
<keyword evidence="6" id="KW-0119">Carbohydrate metabolism</keyword>
<evidence type="ECO:0000256" key="10">
    <source>
        <dbReference type="SAM" id="SignalP"/>
    </source>
</evidence>
<keyword evidence="8" id="KW-1015">Disulfide bond</keyword>
<dbReference type="Pfam" id="PF01522">
    <property type="entry name" value="Polysacc_deac_1"/>
    <property type="match status" value="1"/>
</dbReference>
<gene>
    <name evidence="13" type="ORF">EJ02DRAFT_397344</name>
</gene>
<keyword evidence="4 10" id="KW-0732">Signal</keyword>
<keyword evidence="3" id="KW-0479">Metal-binding</keyword>
<dbReference type="InterPro" id="IPR011330">
    <property type="entry name" value="Glyco_hydro/deAcase_b/a-brl"/>
</dbReference>
<dbReference type="SUPFAM" id="SSF57016">
    <property type="entry name" value="Plant lectins/antimicrobial peptides"/>
    <property type="match status" value="1"/>
</dbReference>